<dbReference type="AlphaFoldDB" id="A0A4R2IWT0"/>
<comment type="caution">
    <text evidence="1">The sequence shown here is derived from an EMBL/GenBank/DDBJ whole genome shotgun (WGS) entry which is preliminary data.</text>
</comment>
<reference evidence="1 2" key="1">
    <citation type="submission" date="2019-03" db="EMBL/GenBank/DDBJ databases">
        <title>Genomic Encyclopedia of Type Strains, Phase IV (KMG-IV): sequencing the most valuable type-strain genomes for metagenomic binning, comparative biology and taxonomic classification.</title>
        <authorList>
            <person name="Goeker M."/>
        </authorList>
    </citation>
    <scope>NUCLEOTIDE SEQUENCE [LARGE SCALE GENOMIC DNA]</scope>
    <source>
        <strain evidence="1 2">DSM 45934</strain>
    </source>
</reference>
<dbReference type="Proteomes" id="UP000295680">
    <property type="component" value="Unassembled WGS sequence"/>
</dbReference>
<accession>A0A4R2IWT0</accession>
<gene>
    <name evidence="1" type="ORF">EV192_11497</name>
</gene>
<protein>
    <submittedName>
        <fullName evidence="1">Uncharacterized protein</fullName>
    </submittedName>
</protein>
<keyword evidence="2" id="KW-1185">Reference proteome</keyword>
<evidence type="ECO:0000313" key="2">
    <source>
        <dbReference type="Proteomes" id="UP000295680"/>
    </source>
</evidence>
<organism evidence="1 2">
    <name type="scientific">Actinocrispum wychmicini</name>
    <dbReference type="NCBI Taxonomy" id="1213861"/>
    <lineage>
        <taxon>Bacteria</taxon>
        <taxon>Bacillati</taxon>
        <taxon>Actinomycetota</taxon>
        <taxon>Actinomycetes</taxon>
        <taxon>Pseudonocardiales</taxon>
        <taxon>Pseudonocardiaceae</taxon>
        <taxon>Actinocrispum</taxon>
    </lineage>
</organism>
<sequence>MRCEFMFPQQVSDTYPEDMNFDAYLEPGHRGACRRR</sequence>
<proteinExistence type="predicted"/>
<name>A0A4R2IWT0_9PSEU</name>
<evidence type="ECO:0000313" key="1">
    <source>
        <dbReference type="EMBL" id="TCO49727.1"/>
    </source>
</evidence>
<dbReference type="EMBL" id="SLWS01000014">
    <property type="protein sequence ID" value="TCO49727.1"/>
    <property type="molecule type" value="Genomic_DNA"/>
</dbReference>